<keyword evidence="2" id="KW-1003">Cell membrane</keyword>
<evidence type="ECO:0000256" key="5">
    <source>
        <dbReference type="ARBA" id="ARBA00023136"/>
    </source>
</evidence>
<evidence type="ECO:0000256" key="3">
    <source>
        <dbReference type="ARBA" id="ARBA00022692"/>
    </source>
</evidence>
<comment type="caution">
    <text evidence="7">The sequence shown here is derived from an EMBL/GenBank/DDBJ whole genome shotgun (WGS) entry which is preliminary data.</text>
</comment>
<comment type="subcellular location">
    <subcellularLocation>
        <location evidence="1">Cell membrane</location>
        <topology evidence="1">Multi-pass membrane protein</topology>
    </subcellularLocation>
</comment>
<feature type="transmembrane region" description="Helical" evidence="6">
    <location>
        <begin position="208"/>
        <end position="229"/>
    </location>
</feature>
<keyword evidence="3 6" id="KW-0812">Transmembrane</keyword>
<feature type="transmembrane region" description="Helical" evidence="6">
    <location>
        <begin position="139"/>
        <end position="163"/>
    </location>
</feature>
<dbReference type="PANTHER" id="PTHR30250">
    <property type="entry name" value="PST FAMILY PREDICTED COLANIC ACID TRANSPORTER"/>
    <property type="match status" value="1"/>
</dbReference>
<dbReference type="Proteomes" id="UP000612282">
    <property type="component" value="Unassembled WGS sequence"/>
</dbReference>
<accession>A0ABQ3X7D8</accession>
<evidence type="ECO:0000256" key="1">
    <source>
        <dbReference type="ARBA" id="ARBA00004651"/>
    </source>
</evidence>
<keyword evidence="5 6" id="KW-0472">Membrane</keyword>
<proteinExistence type="predicted"/>
<feature type="transmembrane region" description="Helical" evidence="6">
    <location>
        <begin position="314"/>
        <end position="333"/>
    </location>
</feature>
<sequence length="409" mass="40869">MTGMAKRSGIGTAGLAVTAAGVLANGLAYVVPVVAARKLSPADLSVLATLLAMTAIVGVASTGLQIAIAVHRARNGPVPAGRSALLTVAASAGALLLVLPIAVSVLRLPVTATALAAVSTIGVVAAGRWLGEMQGDERFLPLAAGLAVVAGGRYGGVVLGLAAGASLTTALLAGAATAILALPALHLLARRPRDEQHLTGEPLAVRAIFTAGAATLATLVVSYADFLLARRFLPADVSGAYAVGTILTKGALWAPQVVTVLALPRLAQGDRRTLRLGLGLVGSCGAILVTASAVAGDLAFRLAGGPDYASLGRYAPVFAATGACYGLVFMLVNAQVAAGARWPSAPLWVVTVLLVAAVWLVAPRTVPGVAWSALAASITALIATGVLVAARIRAAVTEPRSQGENLTVE</sequence>
<feature type="transmembrane region" description="Helical" evidence="6">
    <location>
        <begin position="108"/>
        <end position="127"/>
    </location>
</feature>
<keyword evidence="8" id="KW-1185">Reference proteome</keyword>
<reference evidence="7 8" key="1">
    <citation type="submission" date="2021-01" db="EMBL/GenBank/DDBJ databases">
        <title>Whole genome shotgun sequence of Actinoplanes couchii NBRC 106145.</title>
        <authorList>
            <person name="Komaki H."/>
            <person name="Tamura T."/>
        </authorList>
    </citation>
    <scope>NUCLEOTIDE SEQUENCE [LARGE SCALE GENOMIC DNA]</scope>
    <source>
        <strain evidence="7 8">NBRC 106145</strain>
    </source>
</reference>
<dbReference type="PANTHER" id="PTHR30250:SF11">
    <property type="entry name" value="O-ANTIGEN TRANSPORTER-RELATED"/>
    <property type="match status" value="1"/>
</dbReference>
<organism evidence="7 8">
    <name type="scientific">Actinoplanes couchii</name>
    <dbReference type="NCBI Taxonomy" id="403638"/>
    <lineage>
        <taxon>Bacteria</taxon>
        <taxon>Bacillati</taxon>
        <taxon>Actinomycetota</taxon>
        <taxon>Actinomycetes</taxon>
        <taxon>Micromonosporales</taxon>
        <taxon>Micromonosporaceae</taxon>
        <taxon>Actinoplanes</taxon>
    </lineage>
</organism>
<gene>
    <name evidence="7" type="ORF">Aco03nite_028320</name>
</gene>
<feature type="transmembrane region" description="Helical" evidence="6">
    <location>
        <begin position="44"/>
        <end position="71"/>
    </location>
</feature>
<protein>
    <recommendedName>
        <fullName evidence="9">Polysaccharide biosynthesis protein</fullName>
    </recommendedName>
</protein>
<feature type="transmembrane region" description="Helical" evidence="6">
    <location>
        <begin position="368"/>
        <end position="390"/>
    </location>
</feature>
<feature type="transmembrane region" description="Helical" evidence="6">
    <location>
        <begin position="345"/>
        <end position="362"/>
    </location>
</feature>
<dbReference type="InterPro" id="IPR050833">
    <property type="entry name" value="Poly_Biosynth_Transport"/>
</dbReference>
<dbReference type="EMBL" id="BOMG01000041">
    <property type="protein sequence ID" value="GID54428.1"/>
    <property type="molecule type" value="Genomic_DNA"/>
</dbReference>
<evidence type="ECO:0000256" key="6">
    <source>
        <dbReference type="SAM" id="Phobius"/>
    </source>
</evidence>
<evidence type="ECO:0000313" key="8">
    <source>
        <dbReference type="Proteomes" id="UP000612282"/>
    </source>
</evidence>
<evidence type="ECO:0008006" key="9">
    <source>
        <dbReference type="Google" id="ProtNLM"/>
    </source>
</evidence>
<feature type="transmembrane region" description="Helical" evidence="6">
    <location>
        <begin position="83"/>
        <end position="102"/>
    </location>
</feature>
<name>A0ABQ3X7D8_9ACTN</name>
<feature type="transmembrane region" description="Helical" evidence="6">
    <location>
        <begin position="241"/>
        <end position="264"/>
    </location>
</feature>
<evidence type="ECO:0000313" key="7">
    <source>
        <dbReference type="EMBL" id="GID54428.1"/>
    </source>
</evidence>
<keyword evidence="4 6" id="KW-1133">Transmembrane helix</keyword>
<evidence type="ECO:0000256" key="4">
    <source>
        <dbReference type="ARBA" id="ARBA00022989"/>
    </source>
</evidence>
<feature type="transmembrane region" description="Helical" evidence="6">
    <location>
        <begin position="276"/>
        <end position="294"/>
    </location>
</feature>
<feature type="transmembrane region" description="Helical" evidence="6">
    <location>
        <begin position="169"/>
        <end position="188"/>
    </location>
</feature>
<evidence type="ECO:0000256" key="2">
    <source>
        <dbReference type="ARBA" id="ARBA00022475"/>
    </source>
</evidence>